<evidence type="ECO:0000313" key="4">
    <source>
        <dbReference type="EMBL" id="MFC0565472.1"/>
    </source>
</evidence>
<dbReference type="Proteomes" id="UP001589894">
    <property type="component" value="Unassembled WGS sequence"/>
</dbReference>
<keyword evidence="5" id="KW-1185">Reference proteome</keyword>
<feature type="domain" description="FAD-binding" evidence="3">
    <location>
        <begin position="5"/>
        <end position="334"/>
    </location>
</feature>
<dbReference type="EMBL" id="JBHLUE010000011">
    <property type="protein sequence ID" value="MFC0565472.1"/>
    <property type="molecule type" value="Genomic_DNA"/>
</dbReference>
<evidence type="ECO:0000256" key="1">
    <source>
        <dbReference type="ARBA" id="ARBA00023002"/>
    </source>
</evidence>
<dbReference type="Pfam" id="PF01494">
    <property type="entry name" value="FAD_binding_3"/>
    <property type="match status" value="1"/>
</dbReference>
<protein>
    <submittedName>
        <fullName evidence="4">FAD-dependent monooxygenase</fullName>
    </submittedName>
</protein>
<dbReference type="RefSeq" id="WP_377339294.1">
    <property type="nucleotide sequence ID" value="NZ_JBHLUE010000011.1"/>
</dbReference>
<evidence type="ECO:0000313" key="5">
    <source>
        <dbReference type="Proteomes" id="UP001589894"/>
    </source>
</evidence>
<organism evidence="4 5">
    <name type="scientific">Plantactinospora siamensis</name>
    <dbReference type="NCBI Taxonomy" id="555372"/>
    <lineage>
        <taxon>Bacteria</taxon>
        <taxon>Bacillati</taxon>
        <taxon>Actinomycetota</taxon>
        <taxon>Actinomycetes</taxon>
        <taxon>Micromonosporales</taxon>
        <taxon>Micromonosporaceae</taxon>
        <taxon>Plantactinospora</taxon>
    </lineage>
</organism>
<dbReference type="InterPro" id="IPR036188">
    <property type="entry name" value="FAD/NAD-bd_sf"/>
</dbReference>
<comment type="caution">
    <text evidence="4">The sequence shown here is derived from an EMBL/GenBank/DDBJ whole genome shotgun (WGS) entry which is preliminary data.</text>
</comment>
<keyword evidence="1" id="KW-0560">Oxidoreductase</keyword>
<evidence type="ECO:0000256" key="2">
    <source>
        <dbReference type="ARBA" id="ARBA00023033"/>
    </source>
</evidence>
<dbReference type="GO" id="GO:0004497">
    <property type="term" value="F:monooxygenase activity"/>
    <property type="evidence" value="ECO:0007669"/>
    <property type="project" value="UniProtKB-KW"/>
</dbReference>
<keyword evidence="2 4" id="KW-0503">Monooxygenase</keyword>
<dbReference type="PANTHER" id="PTHR13789">
    <property type="entry name" value="MONOOXYGENASE"/>
    <property type="match status" value="1"/>
</dbReference>
<dbReference type="InterPro" id="IPR050493">
    <property type="entry name" value="FAD-dep_Monooxygenase_BioMet"/>
</dbReference>
<dbReference type="Gene3D" id="3.50.50.60">
    <property type="entry name" value="FAD/NAD(P)-binding domain"/>
    <property type="match status" value="1"/>
</dbReference>
<accession>A0ABV6NXF9</accession>
<name>A0ABV6NXF9_9ACTN</name>
<gene>
    <name evidence="4" type="ORF">ACFFHU_15170</name>
</gene>
<dbReference type="InterPro" id="IPR002938">
    <property type="entry name" value="FAD-bd"/>
</dbReference>
<sequence length="380" mass="39668">MSGSAVVVGGGIGGLSAALALRRAGWDVQVFERAPELREVGAGLSLLANGLRGLAALGLGDAVRGGGQRTAPAGLRRPDGRWLSRVDGGDLDRALGTTAVGLHRATLHGILRGALPASALRTGVTVLDVDPAGRVDHSSGGTTGSTRADLIVAADGIRSVVRSRLWPATVPRYSGSTTWRAVIPWPDPLPVAVTWGPGTEFGTVPIGADQMYWYGAFNAPAGERAEDELAAARARFGGWHDPIPALLAATPPAAVLRDDLYYLDPPLPTYVRDRVVLLGDAAHAMTPHLGQGANQAIEDAVVLGAALSREADVPTALIGYDRQRRPRTQEVVAASLRAARVGQQLANPAGVALRNALIRLTPATVALRSMARYADWRPPA</sequence>
<dbReference type="PRINTS" id="PR00420">
    <property type="entry name" value="RNGMNOXGNASE"/>
</dbReference>
<dbReference type="PANTHER" id="PTHR13789:SF309">
    <property type="entry name" value="PUTATIVE (AFU_ORTHOLOGUE AFUA_6G14510)-RELATED"/>
    <property type="match status" value="1"/>
</dbReference>
<proteinExistence type="predicted"/>
<dbReference type="SUPFAM" id="SSF51905">
    <property type="entry name" value="FAD/NAD(P)-binding domain"/>
    <property type="match status" value="1"/>
</dbReference>
<reference evidence="4 5" key="1">
    <citation type="submission" date="2024-09" db="EMBL/GenBank/DDBJ databases">
        <authorList>
            <person name="Sun Q."/>
            <person name="Mori K."/>
        </authorList>
    </citation>
    <scope>NUCLEOTIDE SEQUENCE [LARGE SCALE GENOMIC DNA]</scope>
    <source>
        <strain evidence="4 5">TBRC 2205</strain>
    </source>
</reference>
<evidence type="ECO:0000259" key="3">
    <source>
        <dbReference type="Pfam" id="PF01494"/>
    </source>
</evidence>